<proteinExistence type="inferred from homology"/>
<dbReference type="GO" id="GO:0008234">
    <property type="term" value="F:cysteine-type peptidase activity"/>
    <property type="evidence" value="ECO:0007669"/>
    <property type="project" value="UniProtKB-KW"/>
</dbReference>
<evidence type="ECO:0000256" key="4">
    <source>
        <dbReference type="ARBA" id="ARBA00022807"/>
    </source>
</evidence>
<dbReference type="Proteomes" id="UP001208692">
    <property type="component" value="Unassembled WGS sequence"/>
</dbReference>
<keyword evidence="3 6" id="KW-0378">Hydrolase</keyword>
<keyword evidence="2" id="KW-0645">Protease</keyword>
<gene>
    <name evidence="6" type="ORF">RCZ15_18750</name>
    <name evidence="7" type="ORF">RCZ16_20620</name>
</gene>
<evidence type="ECO:0000313" key="9">
    <source>
        <dbReference type="Proteomes" id="UP001208692"/>
    </source>
</evidence>
<feature type="domain" description="NlpC/P60" evidence="5">
    <location>
        <begin position="121"/>
        <end position="249"/>
    </location>
</feature>
<protein>
    <submittedName>
        <fullName evidence="6">Hydrolase Nlp/P60</fullName>
    </submittedName>
</protein>
<evidence type="ECO:0000259" key="5">
    <source>
        <dbReference type="PROSITE" id="PS51935"/>
    </source>
</evidence>
<sequence length="254" mass="29327">MYALCNLSVVPIREEASHKSQQITQILYGDVCFIIRKQDNWLYVRIDFDQYEGWVDEKQVQPIDEQTYREIKETPPRYASDLVDFVQSIDDENQLQPICIGATTSNSHFLGQLFTGDIQQGVNRKDLIEIAYKYLNAPYQWGGKSPFGIDCSGLVQMIYKLIGISIPRDAYQQSGIGHSVDFIEETKAGDLVFFDNFEGQITHVGMIIQKNYIIHAHGKVRIDALDHNGIYNIDFQKYTHKLRMIKRILPNEEK</sequence>
<keyword evidence="9" id="KW-1185">Reference proteome</keyword>
<dbReference type="AlphaFoldDB" id="A0AAV5B0J1"/>
<dbReference type="SUPFAM" id="SSF54001">
    <property type="entry name" value="Cysteine proteinases"/>
    <property type="match status" value="1"/>
</dbReference>
<evidence type="ECO:0000313" key="8">
    <source>
        <dbReference type="Proteomes" id="UP001207736"/>
    </source>
</evidence>
<dbReference type="InterPro" id="IPR051202">
    <property type="entry name" value="Peptidase_C40"/>
</dbReference>
<keyword evidence="4" id="KW-0788">Thiol protease</keyword>
<dbReference type="EMBL" id="BQKB01000049">
    <property type="protein sequence ID" value="GJM53746.1"/>
    <property type="molecule type" value="Genomic_DNA"/>
</dbReference>
<evidence type="ECO:0000256" key="3">
    <source>
        <dbReference type="ARBA" id="ARBA00022801"/>
    </source>
</evidence>
<dbReference type="Proteomes" id="UP001207736">
    <property type="component" value="Unassembled WGS sequence"/>
</dbReference>
<dbReference type="PROSITE" id="PS51935">
    <property type="entry name" value="NLPC_P60"/>
    <property type="match status" value="1"/>
</dbReference>
<comment type="similarity">
    <text evidence="1">Belongs to the peptidase C40 family.</text>
</comment>
<dbReference type="PANTHER" id="PTHR47053:SF1">
    <property type="entry name" value="MUREIN DD-ENDOPEPTIDASE MEPH-RELATED"/>
    <property type="match status" value="1"/>
</dbReference>
<dbReference type="PANTHER" id="PTHR47053">
    <property type="entry name" value="MUREIN DD-ENDOPEPTIDASE MEPH-RELATED"/>
    <property type="match status" value="1"/>
</dbReference>
<name>A0AAV5B0J1_9FLAO</name>
<dbReference type="InterPro" id="IPR038765">
    <property type="entry name" value="Papain-like_cys_pep_sf"/>
</dbReference>
<dbReference type="EMBL" id="BQKA01000034">
    <property type="protein sequence ID" value="GJM50902.1"/>
    <property type="molecule type" value="Genomic_DNA"/>
</dbReference>
<dbReference type="Pfam" id="PF18348">
    <property type="entry name" value="SH3_16"/>
    <property type="match status" value="1"/>
</dbReference>
<dbReference type="Gene3D" id="2.30.30.40">
    <property type="entry name" value="SH3 Domains"/>
    <property type="match status" value="1"/>
</dbReference>
<evidence type="ECO:0000313" key="6">
    <source>
        <dbReference type="EMBL" id="GJM50902.1"/>
    </source>
</evidence>
<accession>A0AAV5B0J1</accession>
<comment type="caution">
    <text evidence="6">The sequence shown here is derived from an EMBL/GenBank/DDBJ whole genome shotgun (WGS) entry which is preliminary data.</text>
</comment>
<evidence type="ECO:0000256" key="1">
    <source>
        <dbReference type="ARBA" id="ARBA00007074"/>
    </source>
</evidence>
<dbReference type="InterPro" id="IPR000064">
    <property type="entry name" value="NLP_P60_dom"/>
</dbReference>
<dbReference type="InterPro" id="IPR041382">
    <property type="entry name" value="SH3_16"/>
</dbReference>
<dbReference type="Gene3D" id="3.90.1720.10">
    <property type="entry name" value="endopeptidase domain like (from Nostoc punctiforme)"/>
    <property type="match status" value="1"/>
</dbReference>
<dbReference type="Pfam" id="PF00877">
    <property type="entry name" value="NLPC_P60"/>
    <property type="match status" value="1"/>
</dbReference>
<evidence type="ECO:0000256" key="2">
    <source>
        <dbReference type="ARBA" id="ARBA00022670"/>
    </source>
</evidence>
<reference evidence="6 9" key="1">
    <citation type="submission" date="2021-11" db="EMBL/GenBank/DDBJ databases">
        <title>Draft genome sequence of Capnocytophaga sp. strain KC07075 isolated from cat oral cavity.</title>
        <authorList>
            <person name="Suzuki M."/>
            <person name="Imaoka K."/>
            <person name="Kimura M."/>
            <person name="Morikawa S."/>
            <person name="Maeda K."/>
        </authorList>
    </citation>
    <scope>NUCLEOTIDE SEQUENCE</scope>
    <source>
        <strain evidence="6">KC07075</strain>
        <strain evidence="7 9">KC07079</strain>
    </source>
</reference>
<organism evidence="6 8">
    <name type="scientific">Capnocytophaga catalasegens</name>
    <dbReference type="NCBI Taxonomy" id="1004260"/>
    <lineage>
        <taxon>Bacteria</taxon>
        <taxon>Pseudomonadati</taxon>
        <taxon>Bacteroidota</taxon>
        <taxon>Flavobacteriia</taxon>
        <taxon>Flavobacteriales</taxon>
        <taxon>Flavobacteriaceae</taxon>
        <taxon>Capnocytophaga</taxon>
    </lineage>
</organism>
<dbReference type="RefSeq" id="WP_264847239.1">
    <property type="nucleotide sequence ID" value="NZ_BPMA01000044.1"/>
</dbReference>
<dbReference type="GO" id="GO:0006508">
    <property type="term" value="P:proteolysis"/>
    <property type="evidence" value="ECO:0007669"/>
    <property type="project" value="UniProtKB-KW"/>
</dbReference>
<evidence type="ECO:0000313" key="7">
    <source>
        <dbReference type="EMBL" id="GJM53746.1"/>
    </source>
</evidence>